<dbReference type="Proteomes" id="UP001175228">
    <property type="component" value="Unassembled WGS sequence"/>
</dbReference>
<dbReference type="SUPFAM" id="SSF51338">
    <property type="entry name" value="Composite domain of metallo-dependent hydrolases"/>
    <property type="match status" value="1"/>
</dbReference>
<dbReference type="InterPro" id="IPR011059">
    <property type="entry name" value="Metal-dep_hydrolase_composite"/>
</dbReference>
<evidence type="ECO:0000313" key="2">
    <source>
        <dbReference type="Proteomes" id="UP001175228"/>
    </source>
</evidence>
<dbReference type="AlphaFoldDB" id="A0AA39UMN3"/>
<evidence type="ECO:0000313" key="1">
    <source>
        <dbReference type="EMBL" id="KAK0494473.1"/>
    </source>
</evidence>
<name>A0AA39UMN3_9AGAR</name>
<dbReference type="InterPro" id="IPR032466">
    <property type="entry name" value="Metal_Hydrolase"/>
</dbReference>
<dbReference type="GO" id="GO:0005737">
    <property type="term" value="C:cytoplasm"/>
    <property type="evidence" value="ECO:0007669"/>
    <property type="project" value="TreeGrafter"/>
</dbReference>
<proteinExistence type="predicted"/>
<organism evidence="1 2">
    <name type="scientific">Armillaria luteobubalina</name>
    <dbReference type="NCBI Taxonomy" id="153913"/>
    <lineage>
        <taxon>Eukaryota</taxon>
        <taxon>Fungi</taxon>
        <taxon>Dikarya</taxon>
        <taxon>Basidiomycota</taxon>
        <taxon>Agaricomycotina</taxon>
        <taxon>Agaricomycetes</taxon>
        <taxon>Agaricomycetidae</taxon>
        <taxon>Agaricales</taxon>
        <taxon>Marasmiineae</taxon>
        <taxon>Physalacriaceae</taxon>
        <taxon>Armillaria</taxon>
    </lineage>
</organism>
<dbReference type="GO" id="GO:0006145">
    <property type="term" value="P:purine nucleobase catabolic process"/>
    <property type="evidence" value="ECO:0007669"/>
    <property type="project" value="TreeGrafter"/>
</dbReference>
<reference evidence="1" key="1">
    <citation type="submission" date="2023-06" db="EMBL/GenBank/DDBJ databases">
        <authorList>
            <consortium name="Lawrence Berkeley National Laboratory"/>
            <person name="Ahrendt S."/>
            <person name="Sahu N."/>
            <person name="Indic B."/>
            <person name="Wong-Bajracharya J."/>
            <person name="Merenyi Z."/>
            <person name="Ke H.-M."/>
            <person name="Monk M."/>
            <person name="Kocsube S."/>
            <person name="Drula E."/>
            <person name="Lipzen A."/>
            <person name="Balint B."/>
            <person name="Henrissat B."/>
            <person name="Andreopoulos B."/>
            <person name="Martin F.M."/>
            <person name="Harder C.B."/>
            <person name="Rigling D."/>
            <person name="Ford K.L."/>
            <person name="Foster G.D."/>
            <person name="Pangilinan J."/>
            <person name="Papanicolaou A."/>
            <person name="Barry K."/>
            <person name="LaButti K."/>
            <person name="Viragh M."/>
            <person name="Koriabine M."/>
            <person name="Yan M."/>
            <person name="Riley R."/>
            <person name="Champramary S."/>
            <person name="Plett K.L."/>
            <person name="Tsai I.J."/>
            <person name="Slot J."/>
            <person name="Sipos G."/>
            <person name="Plett J."/>
            <person name="Nagy L.G."/>
            <person name="Grigoriev I.V."/>
        </authorList>
    </citation>
    <scope>NUCLEOTIDE SEQUENCE</scope>
    <source>
        <strain evidence="1">HWK02</strain>
    </source>
</reference>
<dbReference type="PANTHER" id="PTHR43668:SF5">
    <property type="entry name" value="AMIDOHYDROLASE 3 DOMAIN-CONTAINING PROTEIN"/>
    <property type="match status" value="1"/>
</dbReference>
<protein>
    <submittedName>
        <fullName evidence="1">Carbohydrate esterase family 9 protein</fullName>
    </submittedName>
</protein>
<gene>
    <name evidence="1" type="ORF">EDD18DRAFT_1310286</name>
</gene>
<dbReference type="Gene3D" id="3.20.20.140">
    <property type="entry name" value="Metal-dependent hydrolases"/>
    <property type="match status" value="2"/>
</dbReference>
<dbReference type="EMBL" id="JAUEPU010000020">
    <property type="protein sequence ID" value="KAK0494473.1"/>
    <property type="molecule type" value="Genomic_DNA"/>
</dbReference>
<dbReference type="PANTHER" id="PTHR43668">
    <property type="entry name" value="ALLANTOINASE"/>
    <property type="match status" value="1"/>
</dbReference>
<accession>A0AA39UMN3</accession>
<keyword evidence="2" id="KW-1185">Reference proteome</keyword>
<dbReference type="InterPro" id="IPR050138">
    <property type="entry name" value="DHOase/Allantoinase_Hydrolase"/>
</dbReference>
<dbReference type="SUPFAM" id="SSF51556">
    <property type="entry name" value="Metallo-dependent hydrolases"/>
    <property type="match status" value="1"/>
</dbReference>
<dbReference type="GO" id="GO:0004038">
    <property type="term" value="F:allantoinase activity"/>
    <property type="evidence" value="ECO:0007669"/>
    <property type="project" value="TreeGrafter"/>
</dbReference>
<sequence length="946" mass="102152">MSRAVIRIVCQFQVESGEEPFINFRVSGQQELSDDIGSSLSRCLAAVLLICTLSLSWVFNRANDLTLAAIPLHAENILQKCRNIHVLPGPQAEFASRTESDRYVPSTQPTLLKNATVWTGRVSGFEIVRGDLLMDKGMIKKVGVIDVEMLDGFGADLIVQDVGGAWVSPGIIDLHSHLGICYSPDFSECSDGNSLHGIAQPWLRSLDALNTHDDAYRLSIAGGVTTALVLPGSANAIGSSTSKKKTPSSMLLEPPFLLNGSYVDPSLPPRWRQMKYALQCGVYEGSRMDTIWAFREAYHTARSIRNKQDEYCTKALAGQWSGLGDFPENLQWEALVDVLRGRVKIHNHCYEAVDLDGIVREFNFSIAAFHHAHETYLVPGLLKRAYGHPPASAMFATLAHYKREGYRGSEFAARILSEHGLDVVMKSDHPATNSRYLLHEAQLAYYYGLPENIALASITSTPAKVMGQDHRVGYIKADVVVWDSHPLALGATPKQVYIDGIAQFDKPYSRPKPPSHQHAPKTPGFDQEAIDAIKYDGLPPLQAKISTSDIVIFTNVTSVFVKSRRRIEQVFSAASDGAGIVVVKDGKFVCRGTEPCTEVYSESVRRVNLMGGSIAPGLTGVGSPLGLVDIDYEDSTKDGLVIDPFLSEIPSLVGGGEAIIRAVDGLQFASPDMLLAYRGGVTNAVTAPESSGFLSGLSAAFTTGAAHKLEKGVVIQDVAALHVTVSMSSPISISTQLGALRRLLSGETHGELGVQFKKVLEGKIPLVVTVYSADVMASLIQLKQEAEGISGVAIRMTFLAAPEAHLLAAEIGKAGVGVILGRVRPFPNRWQSRRILPGPPLSDDSALDVLLSHNVTVGVGLNVMGLGPQKSTARNTRFDAAWAALEARREMSQSDALALASANLEVLLGVDNEDYDLVATTFGTLLDFESKVVGVVSSRRGVVDLF</sequence>
<comment type="caution">
    <text evidence="1">The sequence shown here is derived from an EMBL/GenBank/DDBJ whole genome shotgun (WGS) entry which is preliminary data.</text>
</comment>